<evidence type="ECO:0000313" key="2">
    <source>
        <dbReference type="EMBL" id="JAD55719.1"/>
    </source>
</evidence>
<organism evidence="2">
    <name type="scientific">Arundo donax</name>
    <name type="common">Giant reed</name>
    <name type="synonym">Donax arundinaceus</name>
    <dbReference type="NCBI Taxonomy" id="35708"/>
    <lineage>
        <taxon>Eukaryota</taxon>
        <taxon>Viridiplantae</taxon>
        <taxon>Streptophyta</taxon>
        <taxon>Embryophyta</taxon>
        <taxon>Tracheophyta</taxon>
        <taxon>Spermatophyta</taxon>
        <taxon>Magnoliopsida</taxon>
        <taxon>Liliopsida</taxon>
        <taxon>Poales</taxon>
        <taxon>Poaceae</taxon>
        <taxon>PACMAD clade</taxon>
        <taxon>Arundinoideae</taxon>
        <taxon>Arundineae</taxon>
        <taxon>Arundo</taxon>
    </lineage>
</organism>
<proteinExistence type="predicted"/>
<name>A0A0A9AVF8_ARUDO</name>
<reference evidence="2" key="1">
    <citation type="submission" date="2014-09" db="EMBL/GenBank/DDBJ databases">
        <authorList>
            <person name="Magalhaes I.L.F."/>
            <person name="Oliveira U."/>
            <person name="Santos F.R."/>
            <person name="Vidigal T.H.D.A."/>
            <person name="Brescovit A.D."/>
            <person name="Santos A.J."/>
        </authorList>
    </citation>
    <scope>NUCLEOTIDE SEQUENCE</scope>
    <source>
        <tissue evidence="2">Shoot tissue taken approximately 20 cm above the soil surface</tissue>
    </source>
</reference>
<evidence type="ECO:0000256" key="1">
    <source>
        <dbReference type="SAM" id="MobiDB-lite"/>
    </source>
</evidence>
<sequence length="85" mass="9588">MDLLLSLTQEHQYNFTLVPAAPPYSSPVNSSHRQLPALPNRQAEPASFPSPSPTRAHTCAEEPRHVGWILPFHAWIRCLRPWAPP</sequence>
<protein>
    <submittedName>
        <fullName evidence="2">Uncharacterized protein</fullName>
    </submittedName>
</protein>
<dbReference type="AlphaFoldDB" id="A0A0A9AVF8"/>
<dbReference type="EMBL" id="GBRH01242176">
    <property type="protein sequence ID" value="JAD55719.1"/>
    <property type="molecule type" value="Transcribed_RNA"/>
</dbReference>
<feature type="region of interest" description="Disordered" evidence="1">
    <location>
        <begin position="22"/>
        <end position="57"/>
    </location>
</feature>
<reference evidence="2" key="2">
    <citation type="journal article" date="2015" name="Data Brief">
        <title>Shoot transcriptome of the giant reed, Arundo donax.</title>
        <authorList>
            <person name="Barrero R.A."/>
            <person name="Guerrero F.D."/>
            <person name="Moolhuijzen P."/>
            <person name="Goolsby J.A."/>
            <person name="Tidwell J."/>
            <person name="Bellgard S.E."/>
            <person name="Bellgard M.I."/>
        </authorList>
    </citation>
    <scope>NUCLEOTIDE SEQUENCE</scope>
    <source>
        <tissue evidence="2">Shoot tissue taken approximately 20 cm above the soil surface</tissue>
    </source>
</reference>
<accession>A0A0A9AVF8</accession>